<dbReference type="InterPro" id="IPR002881">
    <property type="entry name" value="DUF58"/>
</dbReference>
<gene>
    <name evidence="2" type="ORF">Cflav_PD0868</name>
</gene>
<evidence type="ECO:0000259" key="1">
    <source>
        <dbReference type="PROSITE" id="PS50234"/>
    </source>
</evidence>
<protein>
    <recommendedName>
        <fullName evidence="1">VWFA domain-containing protein</fullName>
    </recommendedName>
</protein>
<dbReference type="OrthoDB" id="9776116at2"/>
<dbReference type="STRING" id="320771.Cflav_PD0868"/>
<dbReference type="Proteomes" id="UP000003688">
    <property type="component" value="Unassembled WGS sequence"/>
</dbReference>
<dbReference type="PANTHER" id="PTHR33608">
    <property type="entry name" value="BLL2464 PROTEIN"/>
    <property type="match status" value="1"/>
</dbReference>
<organism evidence="2 3">
    <name type="scientific">Pedosphaera parvula (strain Ellin514)</name>
    <dbReference type="NCBI Taxonomy" id="320771"/>
    <lineage>
        <taxon>Bacteria</taxon>
        <taxon>Pseudomonadati</taxon>
        <taxon>Verrucomicrobiota</taxon>
        <taxon>Pedosphaerae</taxon>
        <taxon>Pedosphaerales</taxon>
        <taxon>Pedosphaeraceae</taxon>
        <taxon>Pedosphaera</taxon>
    </lineage>
</organism>
<comment type="caution">
    <text evidence="2">The sequence shown here is derived from an EMBL/GenBank/DDBJ whole genome shotgun (WGS) entry which is preliminary data.</text>
</comment>
<feature type="domain" description="VWFA" evidence="1">
    <location>
        <begin position="78"/>
        <end position="272"/>
    </location>
</feature>
<proteinExistence type="predicted"/>
<dbReference type="PROSITE" id="PS50234">
    <property type="entry name" value="VWFA"/>
    <property type="match status" value="1"/>
</dbReference>
<dbReference type="PANTHER" id="PTHR33608:SF6">
    <property type="entry name" value="BLL2464 PROTEIN"/>
    <property type="match status" value="1"/>
</dbReference>
<reference evidence="2 3" key="1">
    <citation type="journal article" date="2011" name="J. Bacteriol.">
        <title>Genome sequence of 'Pedosphaera parvula' Ellin514, an aerobic Verrucomicrobial isolate from pasture soil.</title>
        <authorList>
            <person name="Kant R."/>
            <person name="van Passel M.W."/>
            <person name="Sangwan P."/>
            <person name="Palva A."/>
            <person name="Lucas S."/>
            <person name="Copeland A."/>
            <person name="Lapidus A."/>
            <person name="Glavina Del Rio T."/>
            <person name="Dalin E."/>
            <person name="Tice H."/>
            <person name="Bruce D."/>
            <person name="Goodwin L."/>
            <person name="Pitluck S."/>
            <person name="Chertkov O."/>
            <person name="Larimer F.W."/>
            <person name="Land M.L."/>
            <person name="Hauser L."/>
            <person name="Brettin T.S."/>
            <person name="Detter J.C."/>
            <person name="Han S."/>
            <person name="de Vos W.M."/>
            <person name="Janssen P.H."/>
            <person name="Smidt H."/>
        </authorList>
    </citation>
    <scope>NUCLEOTIDE SEQUENCE [LARGE SCALE GENOMIC DNA]</scope>
    <source>
        <strain evidence="2 3">Ellin514</strain>
    </source>
</reference>
<dbReference type="InterPro" id="IPR036465">
    <property type="entry name" value="vWFA_dom_sf"/>
</dbReference>
<dbReference type="Pfam" id="PF01882">
    <property type="entry name" value="DUF58"/>
    <property type="match status" value="1"/>
</dbReference>
<dbReference type="EMBL" id="ABOX02000054">
    <property type="protein sequence ID" value="EEF57918.1"/>
    <property type="molecule type" value="Genomic_DNA"/>
</dbReference>
<dbReference type="SUPFAM" id="SSF53300">
    <property type="entry name" value="vWA-like"/>
    <property type="match status" value="1"/>
</dbReference>
<dbReference type="AlphaFoldDB" id="B9XQJ3"/>
<dbReference type="CDD" id="cd00198">
    <property type="entry name" value="vWFA"/>
    <property type="match status" value="1"/>
</dbReference>
<name>B9XQJ3_PEDPL</name>
<dbReference type="Gene3D" id="3.40.50.410">
    <property type="entry name" value="von Willebrand factor, type A domain"/>
    <property type="match status" value="1"/>
</dbReference>
<dbReference type="InterPro" id="IPR002035">
    <property type="entry name" value="VWF_A"/>
</dbReference>
<keyword evidence="3" id="KW-1185">Reference proteome</keyword>
<evidence type="ECO:0000313" key="2">
    <source>
        <dbReference type="EMBL" id="EEF57918.1"/>
    </source>
</evidence>
<evidence type="ECO:0000313" key="3">
    <source>
        <dbReference type="Proteomes" id="UP000003688"/>
    </source>
</evidence>
<dbReference type="RefSeq" id="WP_007418079.1">
    <property type="nucleotide sequence ID" value="NZ_ABOX02000054.1"/>
</dbReference>
<accession>B9XQJ3</accession>
<sequence length="305" mass="34792" precursor="true">MTIQEIFEAVRRVEIRTNRLVNDMMVGAYLSHFKGRGMDFEELREYMPGDDVRDIDWNVTNRMGRPFVKRFREERELGVILAMDISASEAFGSNLRSKREFATEIAATLAFSAARSSDKVGLLLFSDQVELFLPPRKGRSHILRLTKEMLFFEPKNRKTSIPQALTFLNHAVRRRSIVFLLTDFLHSFGAGTVGTKNGRDMVQQIGMTNARHDLICVHLHDPRESHIPNAGLLTIEDAETGELLEMDSARAGVRQTYAEQNAARLSDLDRALTQAGVETLRFSSGEPYAQILQRFFETRRGRRRG</sequence>